<keyword evidence="6" id="KW-0732">Signal</keyword>
<evidence type="ECO:0000256" key="8">
    <source>
        <dbReference type="ARBA" id="ARBA00023136"/>
    </source>
</evidence>
<evidence type="ECO:0000313" key="16">
    <source>
        <dbReference type="EMBL" id="THD69156.1"/>
    </source>
</evidence>
<dbReference type="EMBL" id="SSMC01000001">
    <property type="protein sequence ID" value="THD69156.1"/>
    <property type="molecule type" value="Genomic_DNA"/>
</dbReference>
<evidence type="ECO:0000256" key="6">
    <source>
        <dbReference type="ARBA" id="ARBA00022729"/>
    </source>
</evidence>
<evidence type="ECO:0000256" key="12">
    <source>
        <dbReference type="ARBA" id="ARBA00023326"/>
    </source>
</evidence>
<dbReference type="InterPro" id="IPR050732">
    <property type="entry name" value="Beta-glucan_modifiers"/>
</dbReference>
<dbReference type="PROSITE" id="PS51257">
    <property type="entry name" value="PROKAR_LIPOPROTEIN"/>
    <property type="match status" value="1"/>
</dbReference>
<gene>
    <name evidence="16" type="ORF">E7Z59_02160</name>
</gene>
<evidence type="ECO:0000256" key="7">
    <source>
        <dbReference type="ARBA" id="ARBA00022801"/>
    </source>
</evidence>
<keyword evidence="5" id="KW-0964">Secreted</keyword>
<keyword evidence="9" id="KW-0325">Glycoprotein</keyword>
<keyword evidence="17" id="KW-1185">Reference proteome</keyword>
<dbReference type="SUPFAM" id="SSF51445">
    <property type="entry name" value="(Trans)glycosidases"/>
    <property type="match status" value="1"/>
</dbReference>
<keyword evidence="11" id="KW-0961">Cell wall biogenesis/degradation</keyword>
<organism evidence="16 17">
    <name type="scientific">Robertkochia marina</name>
    <dbReference type="NCBI Taxonomy" id="1227945"/>
    <lineage>
        <taxon>Bacteria</taxon>
        <taxon>Pseudomonadati</taxon>
        <taxon>Bacteroidota</taxon>
        <taxon>Flavobacteriia</taxon>
        <taxon>Flavobacteriales</taxon>
        <taxon>Flavobacteriaceae</taxon>
        <taxon>Robertkochia</taxon>
    </lineage>
</organism>
<protein>
    <recommendedName>
        <fullName evidence="15">Endo-1,3-beta-glucanase btgC</fullName>
    </recommendedName>
    <alternativeName>
        <fullName evidence="14">Laminarinase btgC</fullName>
    </alternativeName>
</protein>
<dbReference type="GO" id="GO:0005886">
    <property type="term" value="C:plasma membrane"/>
    <property type="evidence" value="ECO:0007669"/>
    <property type="project" value="UniProtKB-SubCell"/>
</dbReference>
<evidence type="ECO:0000256" key="15">
    <source>
        <dbReference type="ARBA" id="ARBA00043078"/>
    </source>
</evidence>
<comment type="caution">
    <text evidence="16">The sequence shown here is derived from an EMBL/GenBank/DDBJ whole genome shotgun (WGS) entry which is preliminary data.</text>
</comment>
<dbReference type="OrthoDB" id="9806824at2"/>
<dbReference type="GO" id="GO:0004553">
    <property type="term" value="F:hydrolase activity, hydrolyzing O-glycosyl compounds"/>
    <property type="evidence" value="ECO:0007669"/>
    <property type="project" value="InterPro"/>
</dbReference>
<comment type="subcellular location">
    <subcellularLocation>
        <location evidence="2">Cell membrane</location>
    </subcellularLocation>
    <subcellularLocation>
        <location evidence="1">Secreted</location>
        <location evidence="1">Cell wall</location>
    </subcellularLocation>
</comment>
<evidence type="ECO:0000256" key="13">
    <source>
        <dbReference type="ARBA" id="ARBA00037649"/>
    </source>
</evidence>
<name>A0A4S3M270_9FLAO</name>
<accession>A0A4S3M270</accession>
<dbReference type="PANTHER" id="PTHR16631">
    <property type="entry name" value="GLUCAN 1,3-BETA-GLUCOSIDASE"/>
    <property type="match status" value="1"/>
</dbReference>
<dbReference type="GO" id="GO:0000272">
    <property type="term" value="P:polysaccharide catabolic process"/>
    <property type="evidence" value="ECO:0007669"/>
    <property type="project" value="UniProtKB-KW"/>
</dbReference>
<keyword evidence="10" id="KW-0119">Carbohydrate metabolism</keyword>
<dbReference type="InterPro" id="IPR017853">
    <property type="entry name" value="GH"/>
</dbReference>
<evidence type="ECO:0000256" key="3">
    <source>
        <dbReference type="ARBA" id="ARBA00022475"/>
    </source>
</evidence>
<evidence type="ECO:0000256" key="11">
    <source>
        <dbReference type="ARBA" id="ARBA00023316"/>
    </source>
</evidence>
<evidence type="ECO:0000256" key="2">
    <source>
        <dbReference type="ARBA" id="ARBA00004236"/>
    </source>
</evidence>
<keyword evidence="4" id="KW-0134">Cell wall</keyword>
<evidence type="ECO:0000256" key="5">
    <source>
        <dbReference type="ARBA" id="ARBA00022525"/>
    </source>
</evidence>
<reference evidence="16 17" key="1">
    <citation type="submission" date="2019-04" db="EMBL/GenBank/DDBJ databases">
        <title>Draft genome sequence of Robertkochia marina CC-AMO-30D.</title>
        <authorList>
            <person name="Hameed A."/>
            <person name="Lin S.-Y."/>
            <person name="Shahina M."/>
            <person name="Lai W.-A."/>
            <person name="Young C.-C."/>
        </authorList>
    </citation>
    <scope>NUCLEOTIDE SEQUENCE [LARGE SCALE GENOMIC DNA]</scope>
    <source>
        <strain evidence="16 17">CC-AMO-30D</strain>
    </source>
</reference>
<evidence type="ECO:0000313" key="17">
    <source>
        <dbReference type="Proteomes" id="UP000305939"/>
    </source>
</evidence>
<dbReference type="Proteomes" id="UP000305939">
    <property type="component" value="Unassembled WGS sequence"/>
</dbReference>
<keyword evidence="12" id="KW-0624">Polysaccharide degradation</keyword>
<dbReference type="Gene3D" id="3.20.20.80">
    <property type="entry name" value="Glycosidases"/>
    <property type="match status" value="1"/>
</dbReference>
<proteinExistence type="predicted"/>
<evidence type="ECO:0000256" key="4">
    <source>
        <dbReference type="ARBA" id="ARBA00022512"/>
    </source>
</evidence>
<dbReference type="Pfam" id="PF00332">
    <property type="entry name" value="Glyco_hydro_17"/>
    <property type="match status" value="1"/>
</dbReference>
<keyword evidence="8" id="KW-0472">Membrane</keyword>
<comment type="function">
    <text evidence="13">Glucanases play a role in cell expansion during growth, in cell-cell fusion during mating, and in spore release during sporulation. This enzyme may be involved in beta-glucan degradation. Active on laminarin and lichenan.</text>
</comment>
<keyword evidence="7 16" id="KW-0378">Hydrolase</keyword>
<evidence type="ECO:0000256" key="10">
    <source>
        <dbReference type="ARBA" id="ARBA00023277"/>
    </source>
</evidence>
<sequence>MKNLNLLGKGIFTLLILFFAACKDQGGEKMTNKGKTAALLLQDTSTMAISYGGYRKGSRDDQPSLEELKEDMLILSAMGVNMIRTYNVHFPHAANVLQAIKELRDEDPEFEMYVMLGIWIDCKDAWTDHPDHESEALDKNTGEVEKAVALSKKYPEIVKILAVGNEAMVHWATSYFVQPGVILKWVNHLQELKKEGQLSQDLWITSSDNFASWGGGDASYHKEELEALARAVDYISVHTYPFHDTHYNPEFWNEAIDTSAALSQEEQLERSMKAAADYAKIQHQNVLDYLEEIGVSKPVHIGETGWASSTDGFYGQEGSKAADEVKQALYYRNIRAWSKAQNIACFYFEAFDEIWKDAANPMGSENHFGLFTVDGKAKYVLWDEVDRGVFKGLSRNGNPIEKTFEGDREALMQEVYLPELTKTDANEQ</sequence>
<keyword evidence="3" id="KW-1003">Cell membrane</keyword>
<evidence type="ECO:0000256" key="9">
    <source>
        <dbReference type="ARBA" id="ARBA00023180"/>
    </source>
</evidence>
<evidence type="ECO:0000256" key="1">
    <source>
        <dbReference type="ARBA" id="ARBA00004191"/>
    </source>
</evidence>
<dbReference type="GO" id="GO:0071555">
    <property type="term" value="P:cell wall organization"/>
    <property type="evidence" value="ECO:0007669"/>
    <property type="project" value="UniProtKB-KW"/>
</dbReference>
<dbReference type="InterPro" id="IPR000490">
    <property type="entry name" value="Glyco_hydro_17"/>
</dbReference>
<evidence type="ECO:0000256" key="14">
    <source>
        <dbReference type="ARBA" id="ARBA00042373"/>
    </source>
</evidence>
<dbReference type="PANTHER" id="PTHR16631:SF17">
    <property type="entry name" value="GLUCAN ENDO-1,3-BETA-GLUCOSIDASE BTGC"/>
    <property type="match status" value="1"/>
</dbReference>
<dbReference type="AlphaFoldDB" id="A0A4S3M270"/>